<evidence type="ECO:0000313" key="2">
    <source>
        <dbReference type="EMBL" id="GAG00503.1"/>
    </source>
</evidence>
<dbReference type="EMBL" id="BARS01025069">
    <property type="protein sequence ID" value="GAG00503.1"/>
    <property type="molecule type" value="Genomic_DNA"/>
</dbReference>
<accession>X0UJI5</accession>
<evidence type="ECO:0000259" key="1">
    <source>
        <dbReference type="PROSITE" id="PS50006"/>
    </source>
</evidence>
<organism evidence="2">
    <name type="scientific">marine sediment metagenome</name>
    <dbReference type="NCBI Taxonomy" id="412755"/>
    <lineage>
        <taxon>unclassified sequences</taxon>
        <taxon>metagenomes</taxon>
        <taxon>ecological metagenomes</taxon>
    </lineage>
</organism>
<proteinExistence type="predicted"/>
<dbReference type="Gene3D" id="2.60.200.20">
    <property type="match status" value="1"/>
</dbReference>
<sequence>MEAKLVMFKSNGQRKDLPLARPTTVIGRAEDCGLRIPLPNVSRRHCEVTISGDTIKAKDLGSSNGTYVNNERIDEVELSAGDHLLIGSILFTLQVDGVPEEIPSVKAPGPVIAAAEET</sequence>
<dbReference type="AlphaFoldDB" id="X0UJI5"/>
<feature type="domain" description="FHA" evidence="1">
    <location>
        <begin position="24"/>
        <end position="73"/>
    </location>
</feature>
<dbReference type="SMART" id="SM00240">
    <property type="entry name" value="FHA"/>
    <property type="match status" value="1"/>
</dbReference>
<dbReference type="InterPro" id="IPR008984">
    <property type="entry name" value="SMAD_FHA_dom_sf"/>
</dbReference>
<dbReference type="CDD" id="cd00060">
    <property type="entry name" value="FHA"/>
    <property type="match status" value="1"/>
</dbReference>
<name>X0UJI5_9ZZZZ</name>
<feature type="non-terminal residue" evidence="2">
    <location>
        <position position="118"/>
    </location>
</feature>
<dbReference type="InterPro" id="IPR000253">
    <property type="entry name" value="FHA_dom"/>
</dbReference>
<dbReference type="SUPFAM" id="SSF49879">
    <property type="entry name" value="SMAD/FHA domain"/>
    <property type="match status" value="1"/>
</dbReference>
<protein>
    <recommendedName>
        <fullName evidence="1">FHA domain-containing protein</fullName>
    </recommendedName>
</protein>
<dbReference type="Pfam" id="PF00498">
    <property type="entry name" value="FHA"/>
    <property type="match status" value="1"/>
</dbReference>
<comment type="caution">
    <text evidence="2">The sequence shown here is derived from an EMBL/GenBank/DDBJ whole genome shotgun (WGS) entry which is preliminary data.</text>
</comment>
<gene>
    <name evidence="2" type="ORF">S01H1_39681</name>
</gene>
<reference evidence="2" key="1">
    <citation type="journal article" date="2014" name="Front. Microbiol.">
        <title>High frequency of phylogenetically diverse reductive dehalogenase-homologous genes in deep subseafloor sedimentary metagenomes.</title>
        <authorList>
            <person name="Kawai M."/>
            <person name="Futagami T."/>
            <person name="Toyoda A."/>
            <person name="Takaki Y."/>
            <person name="Nishi S."/>
            <person name="Hori S."/>
            <person name="Arai W."/>
            <person name="Tsubouchi T."/>
            <person name="Morono Y."/>
            <person name="Uchiyama I."/>
            <person name="Ito T."/>
            <person name="Fujiyama A."/>
            <person name="Inagaki F."/>
            <person name="Takami H."/>
        </authorList>
    </citation>
    <scope>NUCLEOTIDE SEQUENCE</scope>
    <source>
        <strain evidence="2">Expedition CK06-06</strain>
    </source>
</reference>
<dbReference type="PROSITE" id="PS50006">
    <property type="entry name" value="FHA_DOMAIN"/>
    <property type="match status" value="1"/>
</dbReference>